<dbReference type="PANTHER" id="PTHR43630">
    <property type="entry name" value="POLY-BETA-1,6-N-ACETYL-D-GLUCOSAMINE SYNTHASE"/>
    <property type="match status" value="1"/>
</dbReference>
<dbReference type="Gene3D" id="3.90.550.10">
    <property type="entry name" value="Spore Coat Polysaccharide Biosynthesis Protein SpsA, Chain A"/>
    <property type="match status" value="1"/>
</dbReference>
<dbReference type="CDD" id="cd02511">
    <property type="entry name" value="Beta4Glucosyltransferase"/>
    <property type="match status" value="1"/>
</dbReference>
<dbReference type="InterPro" id="IPR001173">
    <property type="entry name" value="Glyco_trans_2-like"/>
</dbReference>
<gene>
    <name evidence="3" type="primary">wcaA</name>
    <name evidence="3" type="ORF">MFUM_0483</name>
</gene>
<evidence type="ECO:0000313" key="3">
    <source>
        <dbReference type="EMBL" id="CAI9084873.1"/>
    </source>
</evidence>
<reference evidence="3" key="1">
    <citation type="submission" date="2023-03" db="EMBL/GenBank/DDBJ databases">
        <authorList>
            <person name="Cremers G."/>
            <person name="Picone N."/>
        </authorList>
    </citation>
    <scope>NUCLEOTIDE SEQUENCE</scope>
    <source>
        <strain evidence="3">Sample_alias</strain>
    </source>
</reference>
<dbReference type="PANTHER" id="PTHR43630:SF2">
    <property type="entry name" value="GLYCOSYLTRANSFERASE"/>
    <property type="match status" value="1"/>
</dbReference>
<organism evidence="3 4">
    <name type="scientific">Candidatus Methylacidiphilum fumarolicum</name>
    <dbReference type="NCBI Taxonomy" id="591154"/>
    <lineage>
        <taxon>Bacteria</taxon>
        <taxon>Pseudomonadati</taxon>
        <taxon>Verrucomicrobiota</taxon>
        <taxon>Methylacidiphilae</taxon>
        <taxon>Methylacidiphilales</taxon>
        <taxon>Methylacidiphilaceae</taxon>
        <taxon>Methylacidiphilum (ex Ratnadevi et al. 2023)</taxon>
    </lineage>
</organism>
<accession>A0ABM9IB37</accession>
<dbReference type="Proteomes" id="UP001161497">
    <property type="component" value="Chromosome"/>
</dbReference>
<evidence type="ECO:0000256" key="1">
    <source>
        <dbReference type="ARBA" id="ARBA00038494"/>
    </source>
</evidence>
<dbReference type="InterPro" id="IPR029044">
    <property type="entry name" value="Nucleotide-diphossugar_trans"/>
</dbReference>
<dbReference type="EMBL" id="OX458932">
    <property type="protein sequence ID" value="CAI9084873.1"/>
    <property type="molecule type" value="Genomic_DNA"/>
</dbReference>
<comment type="similarity">
    <text evidence="1">Belongs to the glycosyltransferase 2 family. WaaE/KdtX subfamily.</text>
</comment>
<sequence>MYLSVVILTYNSEKTIIPTIESSLAISNDVHVVDSYSSDGTIKILSSYPVHITQHPFENYAKQRNWAIENLPLKMPWELHLDADERLTSELIEQLKKPSLYLQDQFDGYYIARVVRFLGKILKHGGIFPTWHLRLFRRGKGRCEDRLYDQHFYVEGQTAKLQGFMIDDIQMELKEWIQRHNRWSDLEVEEIWLRAAGKKDEYKWAPGSPIKRKKELKQLYYKFPPFIRPFLLFFYRYFIKLGFLDGVEGLIFYTLQTFWFRFLIDAKLWELSKKNQFFPNLQEKK</sequence>
<dbReference type="RefSeq" id="WP_009059826.1">
    <property type="nucleotide sequence ID" value="NZ_JAHXRZ010000026.1"/>
</dbReference>
<protein>
    <submittedName>
        <fullName evidence="3">Glycosyltransferase</fullName>
    </submittedName>
</protein>
<keyword evidence="4" id="KW-1185">Reference proteome</keyword>
<proteinExistence type="inferred from homology"/>
<feature type="domain" description="Glycosyltransferase 2-like" evidence="2">
    <location>
        <begin position="4"/>
        <end position="135"/>
    </location>
</feature>
<dbReference type="Pfam" id="PF00535">
    <property type="entry name" value="Glycos_transf_2"/>
    <property type="match status" value="1"/>
</dbReference>
<evidence type="ECO:0000259" key="2">
    <source>
        <dbReference type="Pfam" id="PF00535"/>
    </source>
</evidence>
<evidence type="ECO:0000313" key="4">
    <source>
        <dbReference type="Proteomes" id="UP001161497"/>
    </source>
</evidence>
<dbReference type="SUPFAM" id="SSF53448">
    <property type="entry name" value="Nucleotide-diphospho-sugar transferases"/>
    <property type="match status" value="1"/>
</dbReference>
<name>A0ABM9IB37_9BACT</name>